<evidence type="ECO:0000313" key="1">
    <source>
        <dbReference type="EMBL" id="TXG68699.1"/>
    </source>
</evidence>
<dbReference type="AlphaFoldDB" id="A0A5C7II01"/>
<dbReference type="OrthoDB" id="1820296at2759"/>
<organism evidence="1 2">
    <name type="scientific">Acer yangbiense</name>
    <dbReference type="NCBI Taxonomy" id="1000413"/>
    <lineage>
        <taxon>Eukaryota</taxon>
        <taxon>Viridiplantae</taxon>
        <taxon>Streptophyta</taxon>
        <taxon>Embryophyta</taxon>
        <taxon>Tracheophyta</taxon>
        <taxon>Spermatophyta</taxon>
        <taxon>Magnoliopsida</taxon>
        <taxon>eudicotyledons</taxon>
        <taxon>Gunneridae</taxon>
        <taxon>Pentapetalae</taxon>
        <taxon>rosids</taxon>
        <taxon>malvids</taxon>
        <taxon>Sapindales</taxon>
        <taxon>Sapindaceae</taxon>
        <taxon>Hippocastanoideae</taxon>
        <taxon>Acereae</taxon>
        <taxon>Acer</taxon>
    </lineage>
</organism>
<dbReference type="EMBL" id="VAHF01000002">
    <property type="protein sequence ID" value="TXG68699.1"/>
    <property type="molecule type" value="Genomic_DNA"/>
</dbReference>
<keyword evidence="2" id="KW-1185">Reference proteome</keyword>
<dbReference type="Proteomes" id="UP000323000">
    <property type="component" value="Chromosome 2"/>
</dbReference>
<gene>
    <name evidence="1" type="ORF">EZV62_003634</name>
</gene>
<protein>
    <submittedName>
        <fullName evidence="1">Uncharacterized protein</fullName>
    </submittedName>
</protein>
<comment type="caution">
    <text evidence="1">The sequence shown here is derived from an EMBL/GenBank/DDBJ whole genome shotgun (WGS) entry which is preliminary data.</text>
</comment>
<sequence>MLDRLLSETASEDKSLDLFSLMIVVREPGDSAPYVIEYRHVSHTSYEGCSKAKISEGARSKCTNCIIFMFIFCLSIPELVQRVEKDLVNIMTGATIENADILTCYKFNFRIVI</sequence>
<name>A0A5C7II01_9ROSI</name>
<proteinExistence type="predicted"/>
<evidence type="ECO:0000313" key="2">
    <source>
        <dbReference type="Proteomes" id="UP000323000"/>
    </source>
</evidence>
<accession>A0A5C7II01</accession>
<reference evidence="2" key="1">
    <citation type="journal article" date="2019" name="Gigascience">
        <title>De novo genome assembly of the endangered Acer yangbiense, a plant species with extremely small populations endemic to Yunnan Province, China.</title>
        <authorList>
            <person name="Yang J."/>
            <person name="Wariss H.M."/>
            <person name="Tao L."/>
            <person name="Zhang R."/>
            <person name="Yun Q."/>
            <person name="Hollingsworth P."/>
            <person name="Dao Z."/>
            <person name="Luo G."/>
            <person name="Guo H."/>
            <person name="Ma Y."/>
            <person name="Sun W."/>
        </authorList>
    </citation>
    <scope>NUCLEOTIDE SEQUENCE [LARGE SCALE GENOMIC DNA]</scope>
    <source>
        <strain evidence="2">cv. Malutang</strain>
    </source>
</reference>